<dbReference type="Gene3D" id="3.40.50.300">
    <property type="entry name" value="P-loop containing nucleotide triphosphate hydrolases"/>
    <property type="match status" value="1"/>
</dbReference>
<dbReference type="InterPro" id="IPR003439">
    <property type="entry name" value="ABC_transporter-like_ATP-bd"/>
</dbReference>
<dbReference type="InterPro" id="IPR003593">
    <property type="entry name" value="AAA+_ATPase"/>
</dbReference>
<evidence type="ECO:0000313" key="4">
    <source>
        <dbReference type="EMBL" id="TNC26486.1"/>
    </source>
</evidence>
<evidence type="ECO:0000259" key="3">
    <source>
        <dbReference type="PROSITE" id="PS50893"/>
    </source>
</evidence>
<sequence>MIPAISTSGLGRRYRDQLGLEGVDLTVAPGTVTGLLGRNGAGKTTLLRIVAGLEFPTAGSVRVFGEPPTENDAVLRRIVFVREDQTYPDIQVRHAIAAASWFYSNWDGALAGQLLSEFGLPPRRPIRKLSRGMRSAVGLVIGLASRAELTLFDEPYAGLDVVARRLFYDRLLADVAEHPRTVVLSTHLVDEVAGLLEHLVVLERGRVVLDAPSEDVRGTAATVSGPAVAVEEFVAGRAVWRRQHLGSRASITFSGRLDADDTARAHALRLALEPLSLQQLLVLAAGRDGEEKVSA</sequence>
<dbReference type="Proteomes" id="UP000305546">
    <property type="component" value="Unassembled WGS sequence"/>
</dbReference>
<dbReference type="SUPFAM" id="SSF52540">
    <property type="entry name" value="P-loop containing nucleoside triphosphate hydrolases"/>
    <property type="match status" value="1"/>
</dbReference>
<keyword evidence="1" id="KW-0547">Nucleotide-binding</keyword>
<gene>
    <name evidence="4" type="ORF">FG385_12085</name>
</gene>
<dbReference type="GO" id="GO:0005524">
    <property type="term" value="F:ATP binding"/>
    <property type="evidence" value="ECO:0007669"/>
    <property type="project" value="UniProtKB-KW"/>
</dbReference>
<proteinExistence type="predicted"/>
<feature type="domain" description="ABC transporter" evidence="3">
    <location>
        <begin position="5"/>
        <end position="229"/>
    </location>
</feature>
<comment type="caution">
    <text evidence="4">The sequence shown here is derived from an EMBL/GenBank/DDBJ whole genome shotgun (WGS) entry which is preliminary data.</text>
</comment>
<dbReference type="SMART" id="SM00382">
    <property type="entry name" value="AAA"/>
    <property type="match status" value="1"/>
</dbReference>
<dbReference type="PANTHER" id="PTHR43158">
    <property type="entry name" value="SKFA PEPTIDE EXPORT ATP-BINDING PROTEIN SKFE"/>
    <property type="match status" value="1"/>
</dbReference>
<evidence type="ECO:0000313" key="5">
    <source>
        <dbReference type="Proteomes" id="UP000305546"/>
    </source>
</evidence>
<keyword evidence="2 4" id="KW-0067">ATP-binding</keyword>
<dbReference type="PROSITE" id="PS50893">
    <property type="entry name" value="ABC_TRANSPORTER_2"/>
    <property type="match status" value="1"/>
</dbReference>
<dbReference type="PANTHER" id="PTHR43158:SF5">
    <property type="entry name" value="ABC TRANSPORTER, ATP-BINDING PROTEIN"/>
    <property type="match status" value="1"/>
</dbReference>
<accession>A0A5C4M536</accession>
<organism evidence="4 5">
    <name type="scientific">Amycolatopsis alkalitolerans</name>
    <dbReference type="NCBI Taxonomy" id="2547244"/>
    <lineage>
        <taxon>Bacteria</taxon>
        <taxon>Bacillati</taxon>
        <taxon>Actinomycetota</taxon>
        <taxon>Actinomycetes</taxon>
        <taxon>Pseudonocardiales</taxon>
        <taxon>Pseudonocardiaceae</taxon>
        <taxon>Amycolatopsis</taxon>
    </lineage>
</organism>
<dbReference type="InterPro" id="IPR027417">
    <property type="entry name" value="P-loop_NTPase"/>
</dbReference>
<dbReference type="RefSeq" id="WP_139096775.1">
    <property type="nucleotide sequence ID" value="NZ_VDFW01000008.1"/>
</dbReference>
<dbReference type="OrthoDB" id="9804819at2"/>
<dbReference type="EMBL" id="VDFW01000008">
    <property type="protein sequence ID" value="TNC26486.1"/>
    <property type="molecule type" value="Genomic_DNA"/>
</dbReference>
<evidence type="ECO:0000256" key="2">
    <source>
        <dbReference type="ARBA" id="ARBA00022840"/>
    </source>
</evidence>
<evidence type="ECO:0000256" key="1">
    <source>
        <dbReference type="ARBA" id="ARBA00022741"/>
    </source>
</evidence>
<name>A0A5C4M536_9PSEU</name>
<protein>
    <submittedName>
        <fullName evidence="4">ABC transporter ATP-binding protein</fullName>
    </submittedName>
</protein>
<reference evidence="4 5" key="1">
    <citation type="submission" date="2019-06" db="EMBL/GenBank/DDBJ databases">
        <title>Amycolatopsis alkalitolerans sp. nov., isolated from Gastrodia elata Blume.</title>
        <authorList>
            <person name="Narsing Rao M.P."/>
            <person name="Li W.J."/>
        </authorList>
    </citation>
    <scope>NUCLEOTIDE SEQUENCE [LARGE SCALE GENOMIC DNA]</scope>
    <source>
        <strain evidence="4 5">SYSUP0005</strain>
    </source>
</reference>
<dbReference type="GO" id="GO:0016887">
    <property type="term" value="F:ATP hydrolysis activity"/>
    <property type="evidence" value="ECO:0007669"/>
    <property type="project" value="InterPro"/>
</dbReference>
<dbReference type="CDD" id="cd03230">
    <property type="entry name" value="ABC_DR_subfamily_A"/>
    <property type="match status" value="1"/>
</dbReference>
<dbReference type="AlphaFoldDB" id="A0A5C4M536"/>
<keyword evidence="5" id="KW-1185">Reference proteome</keyword>
<dbReference type="Pfam" id="PF00005">
    <property type="entry name" value="ABC_tran"/>
    <property type="match status" value="1"/>
</dbReference>